<accession>A0A917E7R0</accession>
<dbReference type="Proteomes" id="UP000635071">
    <property type="component" value="Unassembled WGS sequence"/>
</dbReference>
<keyword evidence="1 2" id="KW-0500">Molybdenum</keyword>
<dbReference type="RefSeq" id="WP_188762051.1">
    <property type="nucleotide sequence ID" value="NZ_BMJM01000003.1"/>
</dbReference>
<feature type="domain" description="Mop" evidence="3">
    <location>
        <begin position="2"/>
        <end position="68"/>
    </location>
</feature>
<protein>
    <submittedName>
        <fullName evidence="4">Transporter</fullName>
    </submittedName>
</protein>
<proteinExistence type="predicted"/>
<evidence type="ECO:0000313" key="4">
    <source>
        <dbReference type="EMBL" id="GGE07476.1"/>
    </source>
</evidence>
<gene>
    <name evidence="4" type="ORF">GCM10011529_12340</name>
</gene>
<dbReference type="InterPro" id="IPR005116">
    <property type="entry name" value="Transp-assoc_OB_typ1"/>
</dbReference>
<sequence>MKISARNQISGTVTGLEPGAVNAIVKIDIGGGNIVTSSITEEAIADLGLALGDRVTVIIKASDVLIGK</sequence>
<dbReference type="GO" id="GO:0015689">
    <property type="term" value="P:molybdate ion transport"/>
    <property type="evidence" value="ECO:0007669"/>
    <property type="project" value="InterPro"/>
</dbReference>
<organism evidence="4 5">
    <name type="scientific">Sandarakinorhabdus glacialis</name>
    <dbReference type="NCBI Taxonomy" id="1614636"/>
    <lineage>
        <taxon>Bacteria</taxon>
        <taxon>Pseudomonadati</taxon>
        <taxon>Pseudomonadota</taxon>
        <taxon>Alphaproteobacteria</taxon>
        <taxon>Sphingomonadales</taxon>
        <taxon>Sphingosinicellaceae</taxon>
        <taxon>Sandarakinorhabdus</taxon>
    </lineage>
</organism>
<dbReference type="NCBIfam" id="TIGR00638">
    <property type="entry name" value="Mop"/>
    <property type="match status" value="1"/>
</dbReference>
<evidence type="ECO:0000313" key="5">
    <source>
        <dbReference type="Proteomes" id="UP000635071"/>
    </source>
</evidence>
<evidence type="ECO:0000256" key="1">
    <source>
        <dbReference type="ARBA" id="ARBA00022505"/>
    </source>
</evidence>
<keyword evidence="5" id="KW-1185">Reference proteome</keyword>
<dbReference type="InterPro" id="IPR004606">
    <property type="entry name" value="Mop_domain"/>
</dbReference>
<dbReference type="Gene3D" id="2.40.50.100">
    <property type="match status" value="1"/>
</dbReference>
<dbReference type="AlphaFoldDB" id="A0A917E7R0"/>
<reference evidence="4" key="1">
    <citation type="journal article" date="2014" name="Int. J. Syst. Evol. Microbiol.">
        <title>Complete genome sequence of Corynebacterium casei LMG S-19264T (=DSM 44701T), isolated from a smear-ripened cheese.</title>
        <authorList>
            <consortium name="US DOE Joint Genome Institute (JGI-PGF)"/>
            <person name="Walter F."/>
            <person name="Albersmeier A."/>
            <person name="Kalinowski J."/>
            <person name="Ruckert C."/>
        </authorList>
    </citation>
    <scope>NUCLEOTIDE SEQUENCE</scope>
    <source>
        <strain evidence="4">CGMCC 1.15519</strain>
    </source>
</reference>
<reference evidence="4" key="2">
    <citation type="submission" date="2020-09" db="EMBL/GenBank/DDBJ databases">
        <authorList>
            <person name="Sun Q."/>
            <person name="Zhou Y."/>
        </authorList>
    </citation>
    <scope>NUCLEOTIDE SEQUENCE</scope>
    <source>
        <strain evidence="4">CGMCC 1.15519</strain>
    </source>
</reference>
<dbReference type="InterPro" id="IPR008995">
    <property type="entry name" value="Mo/tungstate-bd_C_term_dom"/>
</dbReference>
<evidence type="ECO:0000259" key="3">
    <source>
        <dbReference type="PROSITE" id="PS51866"/>
    </source>
</evidence>
<dbReference type="SUPFAM" id="SSF50331">
    <property type="entry name" value="MOP-like"/>
    <property type="match status" value="1"/>
</dbReference>
<comment type="caution">
    <text evidence="4">The sequence shown here is derived from an EMBL/GenBank/DDBJ whole genome shotgun (WGS) entry which is preliminary data.</text>
</comment>
<evidence type="ECO:0000256" key="2">
    <source>
        <dbReference type="PROSITE-ProRule" id="PRU01213"/>
    </source>
</evidence>
<dbReference type="EMBL" id="BMJM01000003">
    <property type="protein sequence ID" value="GGE07476.1"/>
    <property type="molecule type" value="Genomic_DNA"/>
</dbReference>
<dbReference type="PROSITE" id="PS51866">
    <property type="entry name" value="MOP"/>
    <property type="match status" value="1"/>
</dbReference>
<dbReference type="Pfam" id="PF03459">
    <property type="entry name" value="TOBE"/>
    <property type="match status" value="1"/>
</dbReference>
<name>A0A917E7R0_9SPHN</name>